<dbReference type="GO" id="GO:0046872">
    <property type="term" value="F:metal ion binding"/>
    <property type="evidence" value="ECO:0007669"/>
    <property type="project" value="UniProtKB-KW"/>
</dbReference>
<feature type="binding site" evidence="17">
    <location>
        <position position="119"/>
    </location>
    <ligand>
        <name>8-oxo-dGTP</name>
        <dbReference type="ChEBI" id="CHEBI:77896"/>
    </ligand>
</feature>
<dbReference type="Pfam" id="PF14815">
    <property type="entry name" value="NUDIX_4"/>
    <property type="match status" value="1"/>
</dbReference>
<dbReference type="InterPro" id="IPR020476">
    <property type="entry name" value="Nudix_hydrolase"/>
</dbReference>
<evidence type="ECO:0000256" key="1">
    <source>
        <dbReference type="ARBA" id="ARBA00001946"/>
    </source>
</evidence>
<evidence type="ECO:0000256" key="5">
    <source>
        <dbReference type="ARBA" id="ARBA00022723"/>
    </source>
</evidence>
<dbReference type="Gene3D" id="3.90.79.10">
    <property type="entry name" value="Nucleoside Triphosphate Pyrophosphohydrolase"/>
    <property type="match status" value="1"/>
</dbReference>
<keyword evidence="6" id="KW-0227">DNA damage</keyword>
<dbReference type="SUPFAM" id="SSF55811">
    <property type="entry name" value="Nudix"/>
    <property type="match status" value="1"/>
</dbReference>
<evidence type="ECO:0000256" key="7">
    <source>
        <dbReference type="ARBA" id="ARBA00022801"/>
    </source>
</evidence>
<keyword evidence="21" id="KW-1185">Reference proteome</keyword>
<reference evidence="20 21" key="1">
    <citation type="submission" date="2016-11" db="EMBL/GenBank/DDBJ databases">
        <authorList>
            <person name="Jaros S."/>
            <person name="Januszkiewicz K."/>
            <person name="Wedrychowicz H."/>
        </authorList>
    </citation>
    <scope>NUCLEOTIDE SEQUENCE [LARGE SCALE GENOMIC DNA]</scope>
    <source>
        <strain evidence="20 21">DSM 16917</strain>
    </source>
</reference>
<evidence type="ECO:0000256" key="16">
    <source>
        <dbReference type="ARBA" id="ARBA00042798"/>
    </source>
</evidence>
<dbReference type="Proteomes" id="UP000184268">
    <property type="component" value="Unassembled WGS sequence"/>
</dbReference>
<evidence type="ECO:0000256" key="13">
    <source>
        <dbReference type="ARBA" id="ARBA00040794"/>
    </source>
</evidence>
<dbReference type="InterPro" id="IPR020084">
    <property type="entry name" value="NUDIX_hydrolase_CS"/>
</dbReference>
<dbReference type="GO" id="GO:0006281">
    <property type="term" value="P:DNA repair"/>
    <property type="evidence" value="ECO:0007669"/>
    <property type="project" value="UniProtKB-KW"/>
</dbReference>
<gene>
    <name evidence="20" type="ORF">SAMN02745129_3495</name>
</gene>
<evidence type="ECO:0000256" key="4">
    <source>
        <dbReference type="ARBA" id="ARBA00022705"/>
    </source>
</evidence>
<evidence type="ECO:0000256" key="15">
    <source>
        <dbReference type="ARBA" id="ARBA00041979"/>
    </source>
</evidence>
<dbReference type="InterPro" id="IPR003561">
    <property type="entry name" value="Mutator_MutT"/>
</dbReference>
<dbReference type="PANTHER" id="PTHR47707">
    <property type="entry name" value="8-OXO-DGTP DIPHOSPHATASE"/>
    <property type="match status" value="1"/>
</dbReference>
<feature type="binding site" evidence="17">
    <location>
        <position position="23"/>
    </location>
    <ligand>
        <name>8-oxo-dGTP</name>
        <dbReference type="ChEBI" id="CHEBI:77896"/>
    </ligand>
</feature>
<dbReference type="OrthoDB" id="9810648at2"/>
<evidence type="ECO:0000256" key="17">
    <source>
        <dbReference type="PIRSR" id="PIRSR603561-1"/>
    </source>
</evidence>
<evidence type="ECO:0000256" key="14">
    <source>
        <dbReference type="ARBA" id="ARBA00041592"/>
    </source>
</evidence>
<dbReference type="EC" id="3.6.1.55" evidence="12"/>
<dbReference type="GO" id="GO:0006260">
    <property type="term" value="P:DNA replication"/>
    <property type="evidence" value="ECO:0007669"/>
    <property type="project" value="UniProtKB-KW"/>
</dbReference>
<evidence type="ECO:0000256" key="3">
    <source>
        <dbReference type="ARBA" id="ARBA00022457"/>
    </source>
</evidence>
<evidence type="ECO:0000313" key="20">
    <source>
        <dbReference type="EMBL" id="SHH98493.1"/>
    </source>
</evidence>
<dbReference type="GO" id="GO:0044715">
    <property type="term" value="F:8-oxo-dGDP phosphatase activity"/>
    <property type="evidence" value="ECO:0007669"/>
    <property type="project" value="TreeGrafter"/>
</dbReference>
<dbReference type="STRING" id="299255.SAMN02745129_3495"/>
<dbReference type="RefSeq" id="WP_067661616.1">
    <property type="nucleotide sequence ID" value="NZ_FQXG01000005.1"/>
</dbReference>
<feature type="binding site" evidence="18">
    <location>
        <position position="57"/>
    </location>
    <ligand>
        <name>Mg(2+)</name>
        <dbReference type="ChEBI" id="CHEBI:18420"/>
    </ligand>
</feature>
<keyword evidence="9" id="KW-0234">DNA repair</keyword>
<evidence type="ECO:0000259" key="19">
    <source>
        <dbReference type="PROSITE" id="PS51462"/>
    </source>
</evidence>
<evidence type="ECO:0000256" key="6">
    <source>
        <dbReference type="ARBA" id="ARBA00022763"/>
    </source>
</evidence>
<evidence type="ECO:0000256" key="9">
    <source>
        <dbReference type="ARBA" id="ARBA00023204"/>
    </source>
</evidence>
<comment type="similarity">
    <text evidence="2">Belongs to the Nudix hydrolase family.</text>
</comment>
<dbReference type="AlphaFoldDB" id="A0A1M5XGX0"/>
<keyword evidence="5 18" id="KW-0479">Metal-binding</keyword>
<dbReference type="NCBIfam" id="TIGR00586">
    <property type="entry name" value="mutt"/>
    <property type="match status" value="1"/>
</dbReference>
<feature type="binding site" evidence="17">
    <location>
        <begin position="34"/>
        <end position="37"/>
    </location>
    <ligand>
        <name>8-oxo-dGTP</name>
        <dbReference type="ChEBI" id="CHEBI:77896"/>
    </ligand>
</feature>
<evidence type="ECO:0000256" key="11">
    <source>
        <dbReference type="ARBA" id="ARBA00036904"/>
    </source>
</evidence>
<name>A0A1M5XGX0_9GAMM</name>
<comment type="cofactor">
    <cofactor evidence="1 18">
        <name>Mg(2+)</name>
        <dbReference type="ChEBI" id="CHEBI:18420"/>
    </cofactor>
</comment>
<feature type="binding site" evidence="18">
    <location>
        <position position="37"/>
    </location>
    <ligand>
        <name>Mg(2+)</name>
        <dbReference type="ChEBI" id="CHEBI:18420"/>
    </ligand>
</feature>
<dbReference type="PROSITE" id="PS00893">
    <property type="entry name" value="NUDIX_BOX"/>
    <property type="match status" value="1"/>
</dbReference>
<protein>
    <recommendedName>
        <fullName evidence="13">8-oxo-dGTP diphosphatase</fullName>
        <ecNumber evidence="12">3.6.1.55</ecNumber>
    </recommendedName>
    <alternativeName>
        <fullName evidence="16">7,8-dihydro-8-oxoguanine-triphosphatase</fullName>
    </alternativeName>
    <alternativeName>
        <fullName evidence="15">Mutator protein MutT</fullName>
    </alternativeName>
    <alternativeName>
        <fullName evidence="14">dGTP pyrophosphohydrolase</fullName>
    </alternativeName>
</protein>
<evidence type="ECO:0000313" key="21">
    <source>
        <dbReference type="Proteomes" id="UP000184268"/>
    </source>
</evidence>
<proteinExistence type="inferred from homology"/>
<evidence type="ECO:0000256" key="18">
    <source>
        <dbReference type="PIRSR" id="PIRSR603561-2"/>
    </source>
</evidence>
<dbReference type="PRINTS" id="PR00502">
    <property type="entry name" value="NUDIXFAMILY"/>
</dbReference>
<evidence type="ECO:0000256" key="2">
    <source>
        <dbReference type="ARBA" id="ARBA00005582"/>
    </source>
</evidence>
<comment type="catalytic activity">
    <reaction evidence="11">
        <text>8-oxo-GTP + H2O = 8-oxo-GMP + diphosphate + H(+)</text>
        <dbReference type="Rhea" id="RHEA:67616"/>
        <dbReference type="ChEBI" id="CHEBI:15377"/>
        <dbReference type="ChEBI" id="CHEBI:15378"/>
        <dbReference type="ChEBI" id="CHEBI:33019"/>
        <dbReference type="ChEBI" id="CHEBI:143553"/>
        <dbReference type="ChEBI" id="CHEBI:145694"/>
    </reaction>
</comment>
<dbReference type="GO" id="GO:0044716">
    <property type="term" value="F:8-oxo-GDP phosphatase activity"/>
    <property type="evidence" value="ECO:0007669"/>
    <property type="project" value="TreeGrafter"/>
</dbReference>
<dbReference type="EMBL" id="FQXG01000005">
    <property type="protein sequence ID" value="SHH98493.1"/>
    <property type="molecule type" value="Genomic_DNA"/>
</dbReference>
<sequence length="131" mass="14297">MTIIQVAIGVVLDSQQRVLVAKRKAEQHQGGLWEFPGGKVDAGEGFEQALARELEEEVGLTVLGCEPLHSVTHDYGDRTVQLATYLVTEFDGEAQPKEGNPLQWVPVTDLPKLAMPAANQVLIQALLQRLA</sequence>
<dbReference type="FunFam" id="3.90.79.10:FF:000014">
    <property type="entry name" value="8-oxo-dGTP diphosphatase MutT"/>
    <property type="match status" value="1"/>
</dbReference>
<evidence type="ECO:0000256" key="8">
    <source>
        <dbReference type="ARBA" id="ARBA00022842"/>
    </source>
</evidence>
<dbReference type="GO" id="GO:0008413">
    <property type="term" value="F:8-oxo-7,8-dihydroguanosine triphosphate pyrophosphatase activity"/>
    <property type="evidence" value="ECO:0007669"/>
    <property type="project" value="InterPro"/>
</dbReference>
<dbReference type="CDD" id="cd03425">
    <property type="entry name" value="NUDIX_MutT_NudA_like"/>
    <property type="match status" value="1"/>
</dbReference>
<keyword evidence="3" id="KW-0515">Mutator protein</keyword>
<keyword evidence="8 18" id="KW-0460">Magnesium</keyword>
<evidence type="ECO:0000256" key="10">
    <source>
        <dbReference type="ARBA" id="ARBA00035861"/>
    </source>
</evidence>
<dbReference type="InterPro" id="IPR029119">
    <property type="entry name" value="MutY_C"/>
</dbReference>
<dbReference type="InterPro" id="IPR000086">
    <property type="entry name" value="NUDIX_hydrolase_dom"/>
</dbReference>
<accession>A0A1M5XGX0</accession>
<evidence type="ECO:0000256" key="12">
    <source>
        <dbReference type="ARBA" id="ARBA00038905"/>
    </source>
</evidence>
<dbReference type="InterPro" id="IPR047127">
    <property type="entry name" value="MutT-like"/>
</dbReference>
<dbReference type="InterPro" id="IPR015797">
    <property type="entry name" value="NUDIX_hydrolase-like_dom_sf"/>
</dbReference>
<feature type="domain" description="Nudix hydrolase" evidence="19">
    <location>
        <begin position="1"/>
        <end position="127"/>
    </location>
</feature>
<feature type="binding site" evidence="17">
    <location>
        <position position="28"/>
    </location>
    <ligand>
        <name>8-oxo-dGTP</name>
        <dbReference type="ChEBI" id="CHEBI:77896"/>
    </ligand>
</feature>
<organism evidence="20 21">
    <name type="scientific">Ferrimonas marina</name>
    <dbReference type="NCBI Taxonomy" id="299255"/>
    <lineage>
        <taxon>Bacteria</taxon>
        <taxon>Pseudomonadati</taxon>
        <taxon>Pseudomonadota</taxon>
        <taxon>Gammaproteobacteria</taxon>
        <taxon>Alteromonadales</taxon>
        <taxon>Ferrimonadaceae</taxon>
        <taxon>Ferrimonas</taxon>
    </lineage>
</organism>
<dbReference type="PANTHER" id="PTHR47707:SF1">
    <property type="entry name" value="NUDIX HYDROLASE FAMILY PROTEIN"/>
    <property type="match status" value="1"/>
</dbReference>
<comment type="catalytic activity">
    <reaction evidence="10">
        <text>8-oxo-dGTP + H2O = 8-oxo-dGMP + diphosphate + H(+)</text>
        <dbReference type="Rhea" id="RHEA:31575"/>
        <dbReference type="ChEBI" id="CHEBI:15377"/>
        <dbReference type="ChEBI" id="CHEBI:15378"/>
        <dbReference type="ChEBI" id="CHEBI:33019"/>
        <dbReference type="ChEBI" id="CHEBI:63224"/>
        <dbReference type="ChEBI" id="CHEBI:77896"/>
        <dbReference type="EC" id="3.6.1.55"/>
    </reaction>
</comment>
<dbReference type="GO" id="GO:0035539">
    <property type="term" value="F:8-oxo-7,8-dihydrodeoxyguanosine triphosphate pyrophosphatase activity"/>
    <property type="evidence" value="ECO:0007669"/>
    <property type="project" value="UniProtKB-EC"/>
</dbReference>
<keyword evidence="4" id="KW-0235">DNA replication</keyword>
<dbReference type="PROSITE" id="PS51462">
    <property type="entry name" value="NUDIX"/>
    <property type="match status" value="1"/>
</dbReference>
<keyword evidence="7" id="KW-0378">Hydrolase</keyword>